<dbReference type="InterPro" id="IPR050410">
    <property type="entry name" value="CCR4/nocturin_mRNA_transcr"/>
</dbReference>
<dbReference type="InParanoid" id="A0A078A2J1"/>
<dbReference type="OrthoDB" id="290802at2759"/>
<accession>A0A078A2J1</accession>
<dbReference type="Gene3D" id="3.60.10.10">
    <property type="entry name" value="Endonuclease/exonuclease/phosphatase"/>
    <property type="match status" value="2"/>
</dbReference>
<gene>
    <name evidence="2" type="primary">Contig6924.g7412</name>
    <name evidence="2" type="ORF">STYLEM_5426</name>
</gene>
<proteinExistence type="predicted"/>
<dbReference type="Proteomes" id="UP000039865">
    <property type="component" value="Unassembled WGS sequence"/>
</dbReference>
<keyword evidence="3" id="KW-1185">Reference proteome</keyword>
<dbReference type="PANTHER" id="PTHR12121:SF34">
    <property type="entry name" value="PROTEIN ANGEL"/>
    <property type="match status" value="1"/>
</dbReference>
<sequence>MIDTQSTFIQENSLLESSFQATQLNTQATPFQKKVIYEVKNAQDDRIRSFKGDVTKFLKNARGWFPSQIPKTIQNIIQRQCPDTGALKMAKNGLRLMCYNVLATSLTGNFEYATDPENLKWANRLPQIMKEISYINPDVLCLQETEENSGLHEFIYKQMKMEGEYFKKTALDRDDGVAVFYNPDKYIMLKKFPIGFNFNPESDIYAKPYVALILVLQPIDHPDKILLVATSHLYFNINRGDTKLSQIKIITDATSQLKEYYTNILNKKVISIVCGDFNAGSRSGIYDFMRAGKYDCLKLNRNCISGQYHGTYSYRDRISSFALQKSCYNLDELPKLGEESRICEWYTELVNTYPFLLFDDNNQPTKFNLEHTLPFRQINMKFKRPQAEACRQYLATVKGQIDSFQETGMRIHQILDSKDRDFFYLVNQCGPFKSAYAQNLLNHVHYINEVKQENMNFDYLDMYQKDPEHTILTELLSYSSNSPNHNLNYYDKAVEDVYGAYKWYKPNTNTREFLKRMSIVTKEPCYTSYTNIKLCVDFIFYQGENINVVRVLDLPAYSKYLKDNIDCLPHPLMPSDHFSIVADFLIQ</sequence>
<organism evidence="2 3">
    <name type="scientific">Stylonychia lemnae</name>
    <name type="common">Ciliate</name>
    <dbReference type="NCBI Taxonomy" id="5949"/>
    <lineage>
        <taxon>Eukaryota</taxon>
        <taxon>Sar</taxon>
        <taxon>Alveolata</taxon>
        <taxon>Ciliophora</taxon>
        <taxon>Intramacronucleata</taxon>
        <taxon>Spirotrichea</taxon>
        <taxon>Stichotrichia</taxon>
        <taxon>Sporadotrichida</taxon>
        <taxon>Oxytrichidae</taxon>
        <taxon>Stylonychinae</taxon>
        <taxon>Stylonychia</taxon>
    </lineage>
</organism>
<feature type="domain" description="Endonuclease/exonuclease/phosphatase" evidence="1">
    <location>
        <begin position="118"/>
        <end position="577"/>
    </location>
</feature>
<dbReference type="AlphaFoldDB" id="A0A078A2J1"/>
<dbReference type="SUPFAM" id="SSF56219">
    <property type="entry name" value="DNase I-like"/>
    <property type="match status" value="1"/>
</dbReference>
<protein>
    <recommendedName>
        <fullName evidence="1">Endonuclease/exonuclease/phosphatase domain-containing protein</fullName>
    </recommendedName>
</protein>
<dbReference type="EMBL" id="CCKQ01005262">
    <property type="protein sequence ID" value="CDW76426.1"/>
    <property type="molecule type" value="Genomic_DNA"/>
</dbReference>
<evidence type="ECO:0000259" key="1">
    <source>
        <dbReference type="Pfam" id="PF03372"/>
    </source>
</evidence>
<dbReference type="FunCoup" id="A0A078A2J1">
    <property type="interactions" value="1"/>
</dbReference>
<dbReference type="GO" id="GO:0000175">
    <property type="term" value="F:3'-5'-RNA exonuclease activity"/>
    <property type="evidence" value="ECO:0007669"/>
    <property type="project" value="TreeGrafter"/>
</dbReference>
<name>A0A078A2J1_STYLE</name>
<evidence type="ECO:0000313" key="3">
    <source>
        <dbReference type="Proteomes" id="UP000039865"/>
    </source>
</evidence>
<dbReference type="Pfam" id="PF03372">
    <property type="entry name" value="Exo_endo_phos"/>
    <property type="match status" value="1"/>
</dbReference>
<dbReference type="InterPro" id="IPR005135">
    <property type="entry name" value="Endo/exonuclease/phosphatase"/>
</dbReference>
<dbReference type="PANTHER" id="PTHR12121">
    <property type="entry name" value="CARBON CATABOLITE REPRESSOR PROTEIN 4"/>
    <property type="match status" value="1"/>
</dbReference>
<reference evidence="2 3" key="1">
    <citation type="submission" date="2014-06" db="EMBL/GenBank/DDBJ databases">
        <authorList>
            <person name="Swart Estienne"/>
        </authorList>
    </citation>
    <scope>NUCLEOTIDE SEQUENCE [LARGE SCALE GENOMIC DNA]</scope>
    <source>
        <strain evidence="2 3">130c</strain>
    </source>
</reference>
<evidence type="ECO:0000313" key="2">
    <source>
        <dbReference type="EMBL" id="CDW76426.1"/>
    </source>
</evidence>
<dbReference type="InterPro" id="IPR036691">
    <property type="entry name" value="Endo/exonu/phosph_ase_sf"/>
</dbReference>